<feature type="disulfide bond" evidence="24">
    <location>
        <begin position="38"/>
        <end position="82"/>
    </location>
</feature>
<evidence type="ECO:0000256" key="7">
    <source>
        <dbReference type="ARBA" id="ARBA00009449"/>
    </source>
</evidence>
<evidence type="ECO:0000256" key="20">
    <source>
        <dbReference type="ARBA" id="ARBA00023176"/>
    </source>
</evidence>
<dbReference type="Gene3D" id="3.30.1490.140">
    <property type="entry name" value="Amyloidogenic glycoprotein, copper-binding domain"/>
    <property type="match status" value="1"/>
</dbReference>
<evidence type="ECO:0000256" key="15">
    <source>
        <dbReference type="ARBA" id="ARBA00022989"/>
    </source>
</evidence>
<dbReference type="InterPro" id="IPR008154">
    <property type="entry name" value="Amyloid_glyco_extra"/>
</dbReference>
<dbReference type="InterPro" id="IPR008155">
    <property type="entry name" value="Amyloid_glyco"/>
</dbReference>
<dbReference type="Gene3D" id="1.20.120.770">
    <property type="entry name" value="Amyloid precursor protein, E2 domain"/>
    <property type="match status" value="2"/>
</dbReference>
<dbReference type="Gene3D" id="3.90.570.10">
    <property type="entry name" value="Amyloidogenic glycoprotein, heparin-binding domain"/>
    <property type="match status" value="1"/>
</dbReference>
<evidence type="ECO:0000256" key="24">
    <source>
        <dbReference type="PROSITE-ProRule" id="PRU01217"/>
    </source>
</evidence>
<keyword evidence="21" id="KW-0325">Glycoprotein</keyword>
<dbReference type="Pfam" id="PF10515">
    <property type="entry name" value="APP_amyloid"/>
    <property type="match status" value="1"/>
</dbReference>
<dbReference type="PROSITE" id="PS51869">
    <property type="entry name" value="APP_E1"/>
    <property type="match status" value="1"/>
</dbReference>
<evidence type="ECO:0000256" key="13">
    <source>
        <dbReference type="ARBA" id="ARBA00022753"/>
    </source>
</evidence>
<keyword evidence="17 25" id="KW-0034">Amyloid</keyword>
<dbReference type="SMART" id="SM00006">
    <property type="entry name" value="A4_EXTRA"/>
    <property type="match status" value="1"/>
</dbReference>
<evidence type="ECO:0000256" key="11">
    <source>
        <dbReference type="ARBA" id="ARBA00022723"/>
    </source>
</evidence>
<evidence type="ECO:0000259" key="30">
    <source>
        <dbReference type="PROSITE" id="PS51870"/>
    </source>
</evidence>
<dbReference type="GO" id="GO:0005102">
    <property type="term" value="F:signaling receptor binding"/>
    <property type="evidence" value="ECO:0007669"/>
    <property type="project" value="TreeGrafter"/>
</dbReference>
<evidence type="ECO:0000256" key="18">
    <source>
        <dbReference type="ARBA" id="ARBA00023136"/>
    </source>
</evidence>
<evidence type="ECO:0000313" key="31">
    <source>
        <dbReference type="Ensembl" id="ENSSTUP00000109071.1"/>
    </source>
</evidence>
<dbReference type="Gene3D" id="4.10.410.10">
    <property type="entry name" value="Pancreatic trypsin inhibitor Kunitz domain"/>
    <property type="match status" value="1"/>
</dbReference>
<feature type="domain" description="BPTI/Kunitz inhibitor" evidence="28">
    <location>
        <begin position="256"/>
        <end position="306"/>
    </location>
</feature>
<feature type="disulfide bond" evidence="24">
    <location>
        <begin position="109"/>
        <end position="139"/>
    </location>
</feature>
<feature type="domain" description="E2" evidence="30">
    <location>
        <begin position="394"/>
        <end position="473"/>
    </location>
</feature>
<keyword evidence="18 25" id="KW-0472">Membrane</keyword>
<keyword evidence="8 25" id="KW-1003">Cell membrane</keyword>
<dbReference type="InterPro" id="IPR024329">
    <property type="entry name" value="Amyloid_glyco_E2_domain"/>
</dbReference>
<comment type="function">
    <text evidence="25">Functions as a cell surface receptor and performs physiological functions on the surface of neurons relevant to neurite growth, neuronal adhesion and axonogenesis.</text>
</comment>
<dbReference type="PRINTS" id="PR00759">
    <property type="entry name" value="BASICPTASE"/>
</dbReference>
<keyword evidence="14" id="KW-0722">Serine protease inhibitor</keyword>
<dbReference type="FunFam" id="4.10.230.10:FF:000001">
    <property type="entry name" value="Amyloid beta A4 protein"/>
    <property type="match status" value="1"/>
</dbReference>
<accession>A0A674ELT3</accession>
<evidence type="ECO:0000313" key="32">
    <source>
        <dbReference type="Proteomes" id="UP000472277"/>
    </source>
</evidence>
<keyword evidence="32" id="KW-1185">Reference proteome</keyword>
<dbReference type="GO" id="GO:0004867">
    <property type="term" value="F:serine-type endopeptidase inhibitor activity"/>
    <property type="evidence" value="ECO:0007669"/>
    <property type="project" value="UniProtKB-KW"/>
</dbReference>
<keyword evidence="12" id="KW-0732">Signal</keyword>
<dbReference type="SUPFAM" id="SSF56491">
    <property type="entry name" value="A heparin-binding domain"/>
    <property type="match status" value="1"/>
</dbReference>
<evidence type="ECO:0000256" key="26">
    <source>
        <dbReference type="SAM" id="Coils"/>
    </source>
</evidence>
<organism evidence="31 32">
    <name type="scientific">Salmo trutta</name>
    <name type="common">Brown trout</name>
    <dbReference type="NCBI Taxonomy" id="8032"/>
    <lineage>
        <taxon>Eukaryota</taxon>
        <taxon>Metazoa</taxon>
        <taxon>Chordata</taxon>
        <taxon>Craniata</taxon>
        <taxon>Vertebrata</taxon>
        <taxon>Euteleostomi</taxon>
        <taxon>Actinopterygii</taxon>
        <taxon>Neopterygii</taxon>
        <taxon>Teleostei</taxon>
        <taxon>Protacanthopterygii</taxon>
        <taxon>Salmoniformes</taxon>
        <taxon>Salmonidae</taxon>
        <taxon>Salmoninae</taxon>
        <taxon>Salmo</taxon>
    </lineage>
</organism>
<dbReference type="InterPro" id="IPR019745">
    <property type="entry name" value="Amyloid_glyco_intracell_CS"/>
</dbReference>
<comment type="similarity">
    <text evidence="7 24 25">Belongs to the APP family.</text>
</comment>
<name>A0A674ELT3_SALTR</name>
<dbReference type="GO" id="GO:0007409">
    <property type="term" value="P:axonogenesis"/>
    <property type="evidence" value="ECO:0007669"/>
    <property type="project" value="TreeGrafter"/>
</dbReference>
<dbReference type="InterPro" id="IPR011993">
    <property type="entry name" value="PH-like_dom_sf"/>
</dbReference>
<dbReference type="PROSITE" id="PS00280">
    <property type="entry name" value="BPTI_KUNITZ_1"/>
    <property type="match status" value="1"/>
</dbReference>
<evidence type="ECO:0000256" key="6">
    <source>
        <dbReference type="ARBA" id="ARBA00004624"/>
    </source>
</evidence>
<evidence type="ECO:0000256" key="17">
    <source>
        <dbReference type="ARBA" id="ARBA00023087"/>
    </source>
</evidence>
<dbReference type="InterPro" id="IPR036176">
    <property type="entry name" value="E2_sf"/>
</dbReference>
<dbReference type="InterPro" id="IPR019744">
    <property type="entry name" value="APP_CUBD_CS"/>
</dbReference>
<evidence type="ECO:0000256" key="2">
    <source>
        <dbReference type="ARBA" id="ARBA00004412"/>
    </source>
</evidence>
<dbReference type="InterPro" id="IPR019543">
    <property type="entry name" value="APP_amyloid_C"/>
</dbReference>
<keyword evidence="10 25" id="KW-0812">Transmembrane</keyword>
<protein>
    <recommendedName>
        <fullName evidence="25">Amyloid-beta A4 protein</fullName>
    </recommendedName>
</protein>
<dbReference type="InterPro" id="IPR036669">
    <property type="entry name" value="Amyloid_Cu-bd_sf"/>
</dbReference>
<dbReference type="PROSITE" id="PS51870">
    <property type="entry name" value="APP_E2"/>
    <property type="match status" value="2"/>
</dbReference>
<evidence type="ECO:0000256" key="12">
    <source>
        <dbReference type="ARBA" id="ARBA00022729"/>
    </source>
</evidence>
<feature type="compositionally biased region" description="Basic and acidic residues" evidence="27">
    <location>
        <begin position="180"/>
        <end position="189"/>
    </location>
</feature>
<dbReference type="Gene3D" id="6.10.250.1670">
    <property type="match status" value="1"/>
</dbReference>
<dbReference type="FunFam" id="3.30.1490.140:FF:000001">
    <property type="entry name" value="Amyloid beta (A4) protein b"/>
    <property type="match status" value="1"/>
</dbReference>
<dbReference type="GO" id="GO:0046914">
    <property type="term" value="F:transition metal ion binding"/>
    <property type="evidence" value="ECO:0007669"/>
    <property type="project" value="InterPro"/>
</dbReference>
<evidence type="ECO:0000259" key="29">
    <source>
        <dbReference type="PROSITE" id="PS51869"/>
    </source>
</evidence>
<feature type="region of interest" description="GFLD subdomain" evidence="24">
    <location>
        <begin position="1"/>
        <end position="88"/>
    </location>
</feature>
<feature type="domain" description="E2" evidence="30">
    <location>
        <begin position="335"/>
        <end position="390"/>
    </location>
</feature>
<keyword evidence="22" id="KW-0966">Cell projection</keyword>
<dbReference type="Pfam" id="PF12925">
    <property type="entry name" value="APP_E2"/>
    <property type="match status" value="2"/>
</dbReference>
<feature type="coiled-coil region" evidence="26">
    <location>
        <begin position="463"/>
        <end position="490"/>
    </location>
</feature>
<evidence type="ECO:0000256" key="25">
    <source>
        <dbReference type="RuleBase" id="RU367156"/>
    </source>
</evidence>
<dbReference type="GO" id="GO:0030426">
    <property type="term" value="C:growth cone"/>
    <property type="evidence" value="ECO:0007669"/>
    <property type="project" value="UniProtKB-SubCell"/>
</dbReference>
<dbReference type="PANTHER" id="PTHR23103:SF7">
    <property type="entry name" value="AMYLOID-BETA PRECURSOR PROTEIN"/>
    <property type="match status" value="1"/>
</dbReference>
<keyword evidence="15 25" id="KW-1133">Transmembrane helix</keyword>
<dbReference type="GO" id="GO:0005798">
    <property type="term" value="C:Golgi-associated vesicle"/>
    <property type="evidence" value="ECO:0007669"/>
    <property type="project" value="UniProtKB-UniRule"/>
</dbReference>
<evidence type="ECO:0000256" key="9">
    <source>
        <dbReference type="ARBA" id="ARBA00022690"/>
    </source>
</evidence>
<evidence type="ECO:0000256" key="3">
    <source>
        <dbReference type="ARBA" id="ARBA00004484"/>
    </source>
</evidence>
<dbReference type="CDD" id="cd22607">
    <property type="entry name" value="Kunitz_ABPP-like"/>
    <property type="match status" value="1"/>
</dbReference>
<dbReference type="SUPFAM" id="SSF57362">
    <property type="entry name" value="BPTI-like"/>
    <property type="match status" value="1"/>
</dbReference>
<dbReference type="InterPro" id="IPR015849">
    <property type="entry name" value="Amyloid_glyco_heparin-bd"/>
</dbReference>
<dbReference type="PROSITE" id="PS00319">
    <property type="entry name" value="APP_CUBD"/>
    <property type="match status" value="1"/>
</dbReference>
<dbReference type="Proteomes" id="UP000472277">
    <property type="component" value="Chromosome 39"/>
</dbReference>
<dbReference type="PRINTS" id="PR00204">
    <property type="entry name" value="BETAAMYLOID"/>
</dbReference>
<feature type="region of interest" description="Disordered" evidence="27">
    <location>
        <begin position="317"/>
        <end position="346"/>
    </location>
</feature>
<dbReference type="SMART" id="SM00131">
    <property type="entry name" value="KU"/>
    <property type="match status" value="1"/>
</dbReference>
<dbReference type="Ensembl" id="ENSSTUT00000116809.1">
    <property type="protein sequence ID" value="ENSSTUP00000109071.1"/>
    <property type="gene ID" value="ENSSTUG00000044041.1"/>
</dbReference>
<dbReference type="PROSITE" id="PS00320">
    <property type="entry name" value="APP_INTRA"/>
    <property type="match status" value="1"/>
</dbReference>
<feature type="compositionally biased region" description="Acidic residues" evidence="27">
    <location>
        <begin position="190"/>
        <end position="229"/>
    </location>
</feature>
<dbReference type="InterPro" id="IPR011178">
    <property type="entry name" value="Amyloid_glyco_Cu-bd"/>
</dbReference>
<feature type="compositionally biased region" description="Acidic residues" evidence="27">
    <location>
        <begin position="160"/>
        <end position="169"/>
    </location>
</feature>
<evidence type="ECO:0000256" key="1">
    <source>
        <dbReference type="ARBA" id="ARBA00004251"/>
    </source>
</evidence>
<dbReference type="GO" id="GO:0008201">
    <property type="term" value="F:heparin binding"/>
    <property type="evidence" value="ECO:0007669"/>
    <property type="project" value="UniProtKB-UniRule"/>
</dbReference>
<dbReference type="PANTHER" id="PTHR23103">
    <property type="entry name" value="ALZHEIMER'S DISEASE BETA-AMYLOID RELATED"/>
    <property type="match status" value="1"/>
</dbReference>
<evidence type="ECO:0000256" key="10">
    <source>
        <dbReference type="ARBA" id="ARBA00022692"/>
    </source>
</evidence>
<keyword evidence="26" id="KW-0175">Coiled coil</keyword>
<dbReference type="GO" id="GO:0005794">
    <property type="term" value="C:Golgi apparatus"/>
    <property type="evidence" value="ECO:0007669"/>
    <property type="project" value="TreeGrafter"/>
</dbReference>
<dbReference type="GO" id="GO:0043204">
    <property type="term" value="C:perikaryon"/>
    <property type="evidence" value="ECO:0007669"/>
    <property type="project" value="UniProtKB-SubCell"/>
</dbReference>
<reference evidence="31" key="1">
    <citation type="submission" date="2025-08" db="UniProtKB">
        <authorList>
            <consortium name="Ensembl"/>
        </authorList>
    </citation>
    <scope>IDENTIFICATION</scope>
</reference>
<dbReference type="GeneTree" id="ENSGT00530000063252"/>
<keyword evidence="11" id="KW-0479">Metal-binding</keyword>
<dbReference type="InterPro" id="IPR036454">
    <property type="entry name" value="Amyloid_glyco_heparin-bd_sf"/>
</dbReference>
<evidence type="ECO:0000256" key="14">
    <source>
        <dbReference type="ARBA" id="ARBA00022900"/>
    </source>
</evidence>
<keyword evidence="13" id="KW-0967">Endosome</keyword>
<evidence type="ECO:0000256" key="21">
    <source>
        <dbReference type="ARBA" id="ARBA00023180"/>
    </source>
</evidence>
<feature type="domain" description="E1" evidence="29">
    <location>
        <begin position="1"/>
        <end position="154"/>
    </location>
</feature>
<dbReference type="PROSITE" id="PS50279">
    <property type="entry name" value="BPTI_KUNITZ_2"/>
    <property type="match status" value="1"/>
</dbReference>
<dbReference type="Pfam" id="PF02177">
    <property type="entry name" value="APP_N"/>
    <property type="match status" value="1"/>
</dbReference>
<keyword evidence="16" id="KW-0186">Copper</keyword>
<sequence length="676" mass="76796">MFCGKLNMHVDVQSGKWVSDPSGTKSCIGTKEGILQYCQEVYPELQITNVVEANQPVSVQNWCKKGRKQCRSHLHIVVPYRCLVGEFVSDALLVPDKCKFLHQERMDMCESHLHWHTVAKESCGDRTLNLHDYGMLLPCGIDRFRGVEFVCCPSDRETDSTEQDEDDSDVWWGGAETDYTDNRYTHRNEEEEEGQEVLDNDQDGDGDEDDEEEEEDDDDDVLDERDDSEPTTNIAMTTTTTTTTTESVEEVVREVCWANAETGPCRAMLARWYFDREEGRCAQFIYGGCGGNRNNFESEEYCLSVCSNVVGYSKDIQSPLDQDPLPTAAPSPPDAVDRYLETPGDDNEHAHFAKAKESLEAKHRERMSQVMREWEEAEREAKSLPRADKKAVIQPRHVFSLLKKYVRAEQKDRQHTLKHFEHVRMVDPKKAAQIRPQVLTHLRVIEERMNQSLGLLYKVPGVADDIQDQVELLQKEQADMAQQLSNLQSDVRVSYGNDALMPDSLPDSTRASLDLLPQEEDLGMGLDGLGFIHPESFNQVNTGNQVEPMDARPIPDRDFPTRPVSGLKPEEIPELRMEAEERHSTGFEVHHQKLVFFAEDVGSNKGAIIGLMVGGVVIATVIVITLVMLRKKQYTSIHHGVIEVDAAVTPEERHLSKMQQNGYENPTYKFFEQMQN</sequence>
<comment type="caution">
    <text evidence="24">Lacks conserved residue(s) required for the propagation of feature annotation.</text>
</comment>
<feature type="region of interest" description="CuBD subdomain" evidence="24">
    <location>
        <begin position="96"/>
        <end position="154"/>
    </location>
</feature>
<comment type="subcellular location">
    <subcellularLocation>
        <location evidence="1 25">Cell membrane</location>
        <topology evidence="1 25">Single-pass type I membrane protein</topology>
    </subcellularLocation>
    <subcellularLocation>
        <location evidence="6">Cell projection</location>
        <location evidence="6">Growth cone</location>
    </subcellularLocation>
    <subcellularLocation>
        <location evidence="4">Cytoplasmic vesicle</location>
    </subcellularLocation>
    <subcellularLocation>
        <location evidence="2">Early endosome</location>
    </subcellularLocation>
    <subcellularLocation>
        <location evidence="5">Membrane</location>
        <location evidence="5">Clathrin-coated pit</location>
    </subcellularLocation>
    <subcellularLocation>
        <location evidence="3">Perikaryon</location>
    </subcellularLocation>
</comment>
<dbReference type="SUPFAM" id="SSF89811">
    <property type="entry name" value="Amyloid beta a4 protein copper binding domain (domain 2)"/>
    <property type="match status" value="1"/>
</dbReference>
<keyword evidence="23" id="KW-0968">Cytoplasmic vesicle</keyword>
<keyword evidence="9" id="KW-0646">Protease inhibitor</keyword>
<dbReference type="Pfam" id="PF00014">
    <property type="entry name" value="Kunitz_BPTI"/>
    <property type="match status" value="1"/>
</dbReference>
<dbReference type="GO" id="GO:0007417">
    <property type="term" value="P:central nervous system development"/>
    <property type="evidence" value="ECO:0007669"/>
    <property type="project" value="TreeGrafter"/>
</dbReference>
<keyword evidence="20" id="KW-0168">Coated pit</keyword>
<dbReference type="InterPro" id="IPR002223">
    <property type="entry name" value="Kunitz_BPTI"/>
</dbReference>
<reference evidence="31" key="2">
    <citation type="submission" date="2025-09" db="UniProtKB">
        <authorList>
            <consortium name="Ensembl"/>
        </authorList>
    </citation>
    <scope>IDENTIFICATION</scope>
</reference>
<evidence type="ECO:0000256" key="22">
    <source>
        <dbReference type="ARBA" id="ARBA00023273"/>
    </source>
</evidence>
<evidence type="ECO:0000256" key="4">
    <source>
        <dbReference type="ARBA" id="ARBA00004541"/>
    </source>
</evidence>
<dbReference type="GO" id="GO:0005769">
    <property type="term" value="C:early endosome"/>
    <property type="evidence" value="ECO:0007669"/>
    <property type="project" value="UniProtKB-SubCell"/>
</dbReference>
<evidence type="ECO:0000256" key="16">
    <source>
        <dbReference type="ARBA" id="ARBA00023008"/>
    </source>
</evidence>
<dbReference type="GO" id="GO:0030546">
    <property type="term" value="F:signaling receptor activator activity"/>
    <property type="evidence" value="ECO:0007669"/>
    <property type="project" value="TreeGrafter"/>
</dbReference>
<dbReference type="SUPFAM" id="SSF109843">
    <property type="entry name" value="CAPPD, an extracellular domain of amyloid beta A4 protein"/>
    <property type="match status" value="1"/>
</dbReference>
<dbReference type="Gene3D" id="2.30.29.30">
    <property type="entry name" value="Pleckstrin-homology domain (PH domain)/Phosphotyrosine-binding domain (PTB)"/>
    <property type="match status" value="1"/>
</dbReference>
<dbReference type="GO" id="GO:0009986">
    <property type="term" value="C:cell surface"/>
    <property type="evidence" value="ECO:0007669"/>
    <property type="project" value="TreeGrafter"/>
</dbReference>
<feature type="disulfide bond" evidence="24">
    <location>
        <begin position="98"/>
        <end position="152"/>
    </location>
</feature>
<feature type="disulfide bond" evidence="24">
    <location>
        <begin position="63"/>
        <end position="70"/>
    </location>
</feature>
<dbReference type="PRINTS" id="PR00203">
    <property type="entry name" value="AMYLOIDA4"/>
</dbReference>
<dbReference type="InterPro" id="IPR036880">
    <property type="entry name" value="Kunitz_BPTI_sf"/>
</dbReference>
<evidence type="ECO:0000256" key="27">
    <source>
        <dbReference type="SAM" id="MobiDB-lite"/>
    </source>
</evidence>
<dbReference type="GO" id="GO:0045121">
    <property type="term" value="C:membrane raft"/>
    <property type="evidence" value="ECO:0007669"/>
    <property type="project" value="TreeGrafter"/>
</dbReference>
<evidence type="ECO:0000256" key="19">
    <source>
        <dbReference type="ARBA" id="ARBA00023157"/>
    </source>
</evidence>
<dbReference type="GO" id="GO:0005886">
    <property type="term" value="C:plasma membrane"/>
    <property type="evidence" value="ECO:0007669"/>
    <property type="project" value="UniProtKB-SubCell"/>
</dbReference>
<dbReference type="InterPro" id="IPR020901">
    <property type="entry name" value="Prtase_inh_Kunz-CS"/>
</dbReference>
<keyword evidence="19 24" id="KW-1015">Disulfide bond</keyword>
<gene>
    <name evidence="31" type="primary">APP</name>
</gene>
<dbReference type="InterPro" id="IPR013803">
    <property type="entry name" value="Amyloid_glyco_Abeta"/>
</dbReference>
<dbReference type="GO" id="GO:0005905">
    <property type="term" value="C:clathrin-coated pit"/>
    <property type="evidence" value="ECO:0007669"/>
    <property type="project" value="UniProtKB-SubCell"/>
</dbReference>
<dbReference type="Pfam" id="PF12924">
    <property type="entry name" value="APP_Cu_bd"/>
    <property type="match status" value="1"/>
</dbReference>
<dbReference type="AlphaFoldDB" id="A0A674ELT3"/>
<evidence type="ECO:0000256" key="5">
    <source>
        <dbReference type="ARBA" id="ARBA00004600"/>
    </source>
</evidence>
<dbReference type="Pfam" id="PF03494">
    <property type="entry name" value="Beta-APP"/>
    <property type="match status" value="1"/>
</dbReference>
<feature type="region of interest" description="Disordered" evidence="27">
    <location>
        <begin position="155"/>
        <end position="247"/>
    </location>
</feature>
<evidence type="ECO:0000256" key="23">
    <source>
        <dbReference type="ARBA" id="ARBA00023329"/>
    </source>
</evidence>
<dbReference type="FunFam" id="4.10.410.10:FF:000001">
    <property type="entry name" value="Amyloid beta A4 protein"/>
    <property type="match status" value="1"/>
</dbReference>
<feature type="compositionally biased region" description="Basic and acidic residues" evidence="27">
    <location>
        <begin position="335"/>
        <end position="346"/>
    </location>
</feature>
<proteinExistence type="inferred from homology"/>
<evidence type="ECO:0000256" key="8">
    <source>
        <dbReference type="ARBA" id="ARBA00022475"/>
    </source>
</evidence>
<evidence type="ECO:0000259" key="28">
    <source>
        <dbReference type="PROSITE" id="PS50279"/>
    </source>
</evidence>
<feature type="disulfide bond" evidence="24">
    <location>
        <begin position="123"/>
        <end position="151"/>
    </location>
</feature>
<feature type="transmembrane region" description="Helical" evidence="25">
    <location>
        <begin position="607"/>
        <end position="629"/>
    </location>
</feature>